<accession>A0ABX9AMF0</accession>
<organism evidence="2 3">
    <name type="scientific">Symbiopectobacterium purcellii</name>
    <dbReference type="NCBI Taxonomy" id="2871826"/>
    <lineage>
        <taxon>Bacteria</taxon>
        <taxon>Pseudomonadati</taxon>
        <taxon>Pseudomonadota</taxon>
        <taxon>Gammaproteobacteria</taxon>
        <taxon>Enterobacterales</taxon>
        <taxon>Enterobacteriaceae</taxon>
    </lineage>
</organism>
<dbReference type="Proteomes" id="UP000825886">
    <property type="component" value="Chromosome"/>
</dbReference>
<protein>
    <submittedName>
        <fullName evidence="2">DUF4123 domain-containing protein</fullName>
    </submittedName>
</protein>
<dbReference type="InterPro" id="IPR025391">
    <property type="entry name" value="DUF4123"/>
</dbReference>
<evidence type="ECO:0000313" key="2">
    <source>
        <dbReference type="EMBL" id="QZN94190.1"/>
    </source>
</evidence>
<dbReference type="Pfam" id="PF13503">
    <property type="entry name" value="DUF4123"/>
    <property type="match status" value="1"/>
</dbReference>
<proteinExistence type="predicted"/>
<keyword evidence="3" id="KW-1185">Reference proteome</keyword>
<feature type="domain" description="DUF4123" evidence="1">
    <location>
        <begin position="27"/>
        <end position="155"/>
    </location>
</feature>
<evidence type="ECO:0000259" key="1">
    <source>
        <dbReference type="Pfam" id="PF13503"/>
    </source>
</evidence>
<reference evidence="2 3" key="1">
    <citation type="submission" date="2021-08" db="EMBL/GenBank/DDBJ databases">
        <title>Culture and genomic analysis of Symbiopectobacterium purcellii sp. nov. gen. nov., isolated from the leafhopper Empoasca decipiens.</title>
        <authorList>
            <person name="Nadal-Jimenez P."/>
            <person name="Siozios S."/>
            <person name="Halliday N."/>
            <person name="Camara M."/>
            <person name="Hurst G.D.D."/>
        </authorList>
    </citation>
    <scope>NUCLEOTIDE SEQUENCE [LARGE SCALE GENOMIC DNA]</scope>
    <source>
        <strain evidence="2 3">SyEd1</strain>
    </source>
</reference>
<name>A0ABX9AMF0_9ENTR</name>
<evidence type="ECO:0000313" key="3">
    <source>
        <dbReference type="Proteomes" id="UP000825886"/>
    </source>
</evidence>
<dbReference type="RefSeq" id="WP_222157318.1">
    <property type="nucleotide sequence ID" value="NZ_CP081864.1"/>
</dbReference>
<sequence length="305" mass="34338">MSVSPPFLALVEEDDAAWQARLAQGGCFVIAEAALNDAVPWLSERWGGNLDQTRVYWGAASREHASISPYCIPVHSANWTQVREHLLVQDGWGMGMQLAWFMRTYAPRDQLMALVKHFRQWSLISPPSGESAILRIGDWQVVKALLAVSTAQEANALYGPVASYCDIAPSGRVQILTLTARAPHSVPNSLPRQLSTAQWHALLEPAQRQELARYTAHLRTYHTRWKDAPEDALLDFTRRHMAQAQQNGFNNDRDIVRWLALATELAPDFPQQPWAQPLLSQPENIGIKSRMDRLYQVAIDQLDDA</sequence>
<dbReference type="EMBL" id="CP081864">
    <property type="protein sequence ID" value="QZN94190.1"/>
    <property type="molecule type" value="Genomic_DNA"/>
</dbReference>
<gene>
    <name evidence="2" type="ORF">K6K13_12445</name>
</gene>